<dbReference type="Pfam" id="PF01797">
    <property type="entry name" value="Y1_Tnp"/>
    <property type="match status" value="1"/>
</dbReference>
<dbReference type="Proteomes" id="UP000199532">
    <property type="component" value="Unassembled WGS sequence"/>
</dbReference>
<dbReference type="Gene3D" id="3.30.70.1290">
    <property type="entry name" value="Transposase IS200-like"/>
    <property type="match status" value="1"/>
</dbReference>
<sequence length="182" mass="21488">MASDQYFIRNQNAVYFLTMTVVDWIDVFTRKEYKFMITDSLIYCQKEKGLQIHGWCLMSNHLHLLASAKDGYNLSDILRDFKKFTSKKIVATINSEVESRKDWMLYRFEFAGKFKVNVKDYKFWQDGNHATECFSYEFAKQKLNYIHQNPVRASIVDEAENYLFSSARNYAGLKGLVETNFI</sequence>
<dbReference type="PANTHER" id="PTHR36966">
    <property type="entry name" value="REP-ASSOCIATED TYROSINE TRANSPOSASE"/>
    <property type="match status" value="1"/>
</dbReference>
<accession>A0A1H6YVH1</accession>
<dbReference type="GO" id="GO:0043565">
    <property type="term" value="F:sequence-specific DNA binding"/>
    <property type="evidence" value="ECO:0007669"/>
    <property type="project" value="TreeGrafter"/>
</dbReference>
<evidence type="ECO:0000313" key="2">
    <source>
        <dbReference type="EMBL" id="SEJ43007.1"/>
    </source>
</evidence>
<dbReference type="SMART" id="SM01321">
    <property type="entry name" value="Y1_Tnp"/>
    <property type="match status" value="1"/>
</dbReference>
<dbReference type="InterPro" id="IPR002686">
    <property type="entry name" value="Transposase_17"/>
</dbReference>
<name>A0A1H6YVH1_9BACT</name>
<dbReference type="InterPro" id="IPR036515">
    <property type="entry name" value="Transposase_17_sf"/>
</dbReference>
<dbReference type="STRING" id="408657.SAMN04487995_4680"/>
<dbReference type="AlphaFoldDB" id="A0A1H6YVH1"/>
<dbReference type="PANTHER" id="PTHR36966:SF1">
    <property type="entry name" value="REP-ASSOCIATED TYROSINE TRANSPOSASE"/>
    <property type="match status" value="1"/>
</dbReference>
<dbReference type="InterPro" id="IPR052715">
    <property type="entry name" value="RAYT_transposase"/>
</dbReference>
<dbReference type="SUPFAM" id="SSF143422">
    <property type="entry name" value="Transposase IS200-like"/>
    <property type="match status" value="1"/>
</dbReference>
<evidence type="ECO:0000259" key="1">
    <source>
        <dbReference type="SMART" id="SM01321"/>
    </source>
</evidence>
<feature type="domain" description="Transposase IS200-like" evidence="1">
    <location>
        <begin position="10"/>
        <end position="149"/>
    </location>
</feature>
<keyword evidence="3" id="KW-1185">Reference proteome</keyword>
<dbReference type="RefSeq" id="WP_090338710.1">
    <property type="nucleotide sequence ID" value="NZ_FNXY01000007.1"/>
</dbReference>
<dbReference type="NCBIfam" id="NF047646">
    <property type="entry name" value="REP_Tyr_transpos"/>
    <property type="match status" value="1"/>
</dbReference>
<dbReference type="OrthoDB" id="9788881at2"/>
<dbReference type="GO" id="GO:0006313">
    <property type="term" value="P:DNA transposition"/>
    <property type="evidence" value="ECO:0007669"/>
    <property type="project" value="InterPro"/>
</dbReference>
<gene>
    <name evidence="2" type="ORF">SAMN04487995_4680</name>
</gene>
<reference evidence="2 3" key="1">
    <citation type="submission" date="2016-10" db="EMBL/GenBank/DDBJ databases">
        <authorList>
            <person name="de Groot N.N."/>
        </authorList>
    </citation>
    <scope>NUCLEOTIDE SEQUENCE [LARGE SCALE GENOMIC DNA]</scope>
    <source>
        <strain evidence="2 3">DSM 19938</strain>
    </source>
</reference>
<proteinExistence type="predicted"/>
<evidence type="ECO:0000313" key="3">
    <source>
        <dbReference type="Proteomes" id="UP000199532"/>
    </source>
</evidence>
<dbReference type="EMBL" id="FNXY01000007">
    <property type="protein sequence ID" value="SEJ43007.1"/>
    <property type="molecule type" value="Genomic_DNA"/>
</dbReference>
<protein>
    <submittedName>
        <fullName evidence="2">REP element-mobilizing transposase RayT</fullName>
    </submittedName>
</protein>
<organism evidence="2 3">
    <name type="scientific">Dyadobacter koreensis</name>
    <dbReference type="NCBI Taxonomy" id="408657"/>
    <lineage>
        <taxon>Bacteria</taxon>
        <taxon>Pseudomonadati</taxon>
        <taxon>Bacteroidota</taxon>
        <taxon>Cytophagia</taxon>
        <taxon>Cytophagales</taxon>
        <taxon>Spirosomataceae</taxon>
        <taxon>Dyadobacter</taxon>
    </lineage>
</organism>
<dbReference type="GO" id="GO:0004803">
    <property type="term" value="F:transposase activity"/>
    <property type="evidence" value="ECO:0007669"/>
    <property type="project" value="InterPro"/>
</dbReference>